<evidence type="ECO:0000313" key="3">
    <source>
        <dbReference type="EMBL" id="KAJ8061176.1"/>
    </source>
</evidence>
<feature type="region of interest" description="Disordered" evidence="2">
    <location>
        <begin position="1"/>
        <end position="23"/>
    </location>
</feature>
<comment type="caution">
    <text evidence="3">The sequence shown here is derived from an EMBL/GenBank/DDBJ whole genome shotgun (WGS) entry which is preliminary data.</text>
</comment>
<name>A0A9X0AE56_9HELO</name>
<dbReference type="Proteomes" id="UP001152300">
    <property type="component" value="Unassembled WGS sequence"/>
</dbReference>
<dbReference type="OrthoDB" id="10364108at2759"/>
<keyword evidence="1" id="KW-0175">Coiled coil</keyword>
<dbReference type="AlphaFoldDB" id="A0A9X0AE56"/>
<keyword evidence="4" id="KW-1185">Reference proteome</keyword>
<dbReference type="EMBL" id="JAPEIS010000012">
    <property type="protein sequence ID" value="KAJ8061176.1"/>
    <property type="molecule type" value="Genomic_DNA"/>
</dbReference>
<evidence type="ECO:0000313" key="4">
    <source>
        <dbReference type="Proteomes" id="UP001152300"/>
    </source>
</evidence>
<evidence type="ECO:0000256" key="1">
    <source>
        <dbReference type="SAM" id="Coils"/>
    </source>
</evidence>
<sequence length="143" mass="16598">MPPRRSASEMTGNSENAKPSPLQMIKEARKSKKMAIEEYLQSSREAMESSLENESKIQELRENLQPLEERNVDHQRRMMMNDVAILILRKEAADLKDIQARVEELKKKLLYTAKKTLKDEMHGMLRKSSLRNDMLLQTKIEAG</sequence>
<feature type="coiled-coil region" evidence="1">
    <location>
        <begin position="50"/>
        <end position="108"/>
    </location>
</feature>
<feature type="compositionally biased region" description="Polar residues" evidence="2">
    <location>
        <begin position="8"/>
        <end position="17"/>
    </location>
</feature>
<accession>A0A9X0AE56</accession>
<protein>
    <submittedName>
        <fullName evidence="3">Uncharacterized protein</fullName>
    </submittedName>
</protein>
<reference evidence="3" key="1">
    <citation type="submission" date="2022-11" db="EMBL/GenBank/DDBJ databases">
        <title>Genome Resource of Sclerotinia nivalis Strain SnTB1, a Plant Pathogen Isolated from American Ginseng.</title>
        <authorList>
            <person name="Fan S."/>
        </authorList>
    </citation>
    <scope>NUCLEOTIDE SEQUENCE</scope>
    <source>
        <strain evidence="3">SnTB1</strain>
    </source>
</reference>
<evidence type="ECO:0000256" key="2">
    <source>
        <dbReference type="SAM" id="MobiDB-lite"/>
    </source>
</evidence>
<proteinExistence type="predicted"/>
<gene>
    <name evidence="3" type="ORF">OCU04_010249</name>
</gene>
<organism evidence="3 4">
    <name type="scientific">Sclerotinia nivalis</name>
    <dbReference type="NCBI Taxonomy" id="352851"/>
    <lineage>
        <taxon>Eukaryota</taxon>
        <taxon>Fungi</taxon>
        <taxon>Dikarya</taxon>
        <taxon>Ascomycota</taxon>
        <taxon>Pezizomycotina</taxon>
        <taxon>Leotiomycetes</taxon>
        <taxon>Helotiales</taxon>
        <taxon>Sclerotiniaceae</taxon>
        <taxon>Sclerotinia</taxon>
    </lineage>
</organism>